<reference evidence="1 2" key="1">
    <citation type="submission" date="2023-01" db="EMBL/GenBank/DDBJ databases">
        <authorList>
            <person name="Whitehead M."/>
        </authorList>
    </citation>
    <scope>NUCLEOTIDE SEQUENCE [LARGE SCALE GENOMIC DNA]</scope>
</reference>
<dbReference type="AlphaFoldDB" id="A0AAV0WD56"/>
<name>A0AAV0WD56_9HEMI</name>
<proteinExistence type="predicted"/>
<gene>
    <name evidence="1" type="ORF">MEUPH1_LOCUS9912</name>
</gene>
<protein>
    <submittedName>
        <fullName evidence="1">Uncharacterized protein</fullName>
    </submittedName>
</protein>
<dbReference type="EMBL" id="CARXXK010000002">
    <property type="protein sequence ID" value="CAI6353839.1"/>
    <property type="molecule type" value="Genomic_DNA"/>
</dbReference>
<evidence type="ECO:0000313" key="2">
    <source>
        <dbReference type="Proteomes" id="UP001160148"/>
    </source>
</evidence>
<sequence length="220" mass="25599">MSAPDTPTYFPYDQNRNSDILDVILQKSIRFSIHQEPLYELDSDHLPVKITIDASLSFSTPTRKLITGKPDWEKFKQHITQNLIIPKNILNIPNADNAVKHLREIICQAADTCSAKQNTITNYSPNQLPHTILKLIKSKHQTRRLWQIHRLPQDRKKLNYLTKKVKNSLEEHRINCYQKYLSTIHPADSNLWIATKRLIKPNTNEIPPLKSGRCLSKYRS</sequence>
<organism evidence="1 2">
    <name type="scientific">Macrosiphum euphorbiae</name>
    <name type="common">potato aphid</name>
    <dbReference type="NCBI Taxonomy" id="13131"/>
    <lineage>
        <taxon>Eukaryota</taxon>
        <taxon>Metazoa</taxon>
        <taxon>Ecdysozoa</taxon>
        <taxon>Arthropoda</taxon>
        <taxon>Hexapoda</taxon>
        <taxon>Insecta</taxon>
        <taxon>Pterygota</taxon>
        <taxon>Neoptera</taxon>
        <taxon>Paraneoptera</taxon>
        <taxon>Hemiptera</taxon>
        <taxon>Sternorrhyncha</taxon>
        <taxon>Aphidomorpha</taxon>
        <taxon>Aphidoidea</taxon>
        <taxon>Aphididae</taxon>
        <taxon>Macrosiphini</taxon>
        <taxon>Macrosiphum</taxon>
    </lineage>
</organism>
<dbReference type="Proteomes" id="UP001160148">
    <property type="component" value="Unassembled WGS sequence"/>
</dbReference>
<keyword evidence="2" id="KW-1185">Reference proteome</keyword>
<comment type="caution">
    <text evidence="1">The sequence shown here is derived from an EMBL/GenBank/DDBJ whole genome shotgun (WGS) entry which is preliminary data.</text>
</comment>
<evidence type="ECO:0000313" key="1">
    <source>
        <dbReference type="EMBL" id="CAI6353839.1"/>
    </source>
</evidence>
<accession>A0AAV0WD56</accession>